<dbReference type="EC" id="3.1.-.-" evidence="9"/>
<dbReference type="OrthoDB" id="279819at2"/>
<keyword evidence="5 9" id="KW-0255">Endonuclease</keyword>
<evidence type="ECO:0000256" key="4">
    <source>
        <dbReference type="ARBA" id="ARBA00022723"/>
    </source>
</evidence>
<keyword evidence="4 9" id="KW-0479">Metal-binding</keyword>
<gene>
    <name evidence="9" type="primary">cas2</name>
    <name evidence="10" type="ORF">SE16_03960</name>
</gene>
<keyword evidence="3 9" id="KW-0540">Nuclease</keyword>
<comment type="caution">
    <text evidence="10">The sequence shown here is derived from an EMBL/GenBank/DDBJ whole genome shotgun (WGS) entry which is preliminary data.</text>
</comment>
<dbReference type="InterPro" id="IPR021127">
    <property type="entry name" value="CRISPR_associated_Cas2"/>
</dbReference>
<dbReference type="CDD" id="cd09725">
    <property type="entry name" value="Cas2_I_II_III"/>
    <property type="match status" value="1"/>
</dbReference>
<dbReference type="GO" id="GO:0016787">
    <property type="term" value="F:hydrolase activity"/>
    <property type="evidence" value="ECO:0007669"/>
    <property type="project" value="UniProtKB-KW"/>
</dbReference>
<dbReference type="InterPro" id="IPR019199">
    <property type="entry name" value="Virulence_VapD/CRISPR_Cas2"/>
</dbReference>
<dbReference type="Proteomes" id="UP000050502">
    <property type="component" value="Unassembled WGS sequence"/>
</dbReference>
<dbReference type="GO" id="GO:0051607">
    <property type="term" value="P:defense response to virus"/>
    <property type="evidence" value="ECO:0007669"/>
    <property type="project" value="UniProtKB-UniRule"/>
</dbReference>
<keyword evidence="8 9" id="KW-0051">Antiviral defense</keyword>
<comment type="cofactor">
    <cofactor evidence="1 9">
        <name>Mg(2+)</name>
        <dbReference type="ChEBI" id="CHEBI:18420"/>
    </cofactor>
</comment>
<dbReference type="PANTHER" id="PTHR34405">
    <property type="entry name" value="CRISPR-ASSOCIATED ENDORIBONUCLEASE CAS2"/>
    <property type="match status" value="1"/>
</dbReference>
<dbReference type="EMBL" id="LGKN01000003">
    <property type="protein sequence ID" value="KPL89581.1"/>
    <property type="molecule type" value="Genomic_DNA"/>
</dbReference>
<name>A0A0P6XYA3_9CHLR</name>
<feature type="binding site" evidence="9">
    <location>
        <position position="8"/>
    </location>
    <ligand>
        <name>Mg(2+)</name>
        <dbReference type="ChEBI" id="CHEBI:18420"/>
        <note>catalytic</note>
    </ligand>
</feature>
<evidence type="ECO:0000256" key="2">
    <source>
        <dbReference type="ARBA" id="ARBA00009959"/>
    </source>
</evidence>
<evidence type="ECO:0000256" key="7">
    <source>
        <dbReference type="ARBA" id="ARBA00022842"/>
    </source>
</evidence>
<dbReference type="SUPFAM" id="SSF143430">
    <property type="entry name" value="TTP0101/SSO1404-like"/>
    <property type="match status" value="1"/>
</dbReference>
<evidence type="ECO:0000256" key="3">
    <source>
        <dbReference type="ARBA" id="ARBA00022722"/>
    </source>
</evidence>
<dbReference type="PATRIC" id="fig|872965.6.peg.762"/>
<protein>
    <recommendedName>
        <fullName evidence="9">CRISPR-associated endoribonuclease Cas2</fullName>
        <ecNumber evidence="9">3.1.-.-</ecNumber>
    </recommendedName>
</protein>
<comment type="subunit">
    <text evidence="9">Homodimer, forms a heterotetramer with a Cas1 homodimer.</text>
</comment>
<keyword evidence="6 9" id="KW-0378">Hydrolase</keyword>
<accession>A0A0P6XYA3</accession>
<dbReference type="Pfam" id="PF09827">
    <property type="entry name" value="CRISPR_Cas2"/>
    <property type="match status" value="1"/>
</dbReference>
<evidence type="ECO:0000256" key="1">
    <source>
        <dbReference type="ARBA" id="ARBA00001946"/>
    </source>
</evidence>
<dbReference type="NCBIfam" id="TIGR01573">
    <property type="entry name" value="cas2"/>
    <property type="match status" value="1"/>
</dbReference>
<dbReference type="PANTHER" id="PTHR34405:SF1">
    <property type="entry name" value="CRISPR-ASSOCIATED ENDORIBONUCLEASE CAS2"/>
    <property type="match status" value="1"/>
</dbReference>
<keyword evidence="7 9" id="KW-0460">Magnesium</keyword>
<dbReference type="HAMAP" id="MF_01471">
    <property type="entry name" value="Cas2"/>
    <property type="match status" value="1"/>
</dbReference>
<dbReference type="GO" id="GO:0043571">
    <property type="term" value="P:maintenance of CRISPR repeat elements"/>
    <property type="evidence" value="ECO:0007669"/>
    <property type="project" value="UniProtKB-UniRule"/>
</dbReference>
<proteinExistence type="inferred from homology"/>
<comment type="function">
    <text evidence="9">CRISPR (clustered regularly interspaced short palindromic repeat), is an adaptive immune system that provides protection against mobile genetic elements (viruses, transposable elements and conjugative plasmids). CRISPR clusters contain sequences complementary to antecedent mobile elements and target invading nucleic acids. CRISPR clusters are transcribed and processed into CRISPR RNA (crRNA). Functions as a ssRNA-specific endoribonuclease. Involved in the integration of spacer DNA into the CRISPR cassette.</text>
</comment>
<dbReference type="GO" id="GO:0004521">
    <property type="term" value="F:RNA endonuclease activity"/>
    <property type="evidence" value="ECO:0007669"/>
    <property type="project" value="InterPro"/>
</dbReference>
<reference evidence="10 11" key="1">
    <citation type="submission" date="2015-07" db="EMBL/GenBank/DDBJ databases">
        <title>Whole genome sequence of Ardenticatena maritima DSM 23922.</title>
        <authorList>
            <person name="Hemp J."/>
            <person name="Ward L.M."/>
            <person name="Pace L.A."/>
            <person name="Fischer W.W."/>
        </authorList>
    </citation>
    <scope>NUCLEOTIDE SEQUENCE [LARGE SCALE GENOMIC DNA]</scope>
    <source>
        <strain evidence="10 11">110S</strain>
    </source>
</reference>
<organism evidence="10 11">
    <name type="scientific">Ardenticatena maritima</name>
    <dbReference type="NCBI Taxonomy" id="872965"/>
    <lineage>
        <taxon>Bacteria</taxon>
        <taxon>Bacillati</taxon>
        <taxon>Chloroflexota</taxon>
        <taxon>Ardenticatenia</taxon>
        <taxon>Ardenticatenales</taxon>
        <taxon>Ardenticatenaceae</taxon>
        <taxon>Ardenticatena</taxon>
    </lineage>
</organism>
<evidence type="ECO:0000313" key="11">
    <source>
        <dbReference type="Proteomes" id="UP000050502"/>
    </source>
</evidence>
<comment type="similarity">
    <text evidence="2 9">Belongs to the CRISPR-associated endoribonuclease Cas2 protein family.</text>
</comment>
<evidence type="ECO:0000256" key="8">
    <source>
        <dbReference type="ARBA" id="ARBA00023118"/>
    </source>
</evidence>
<sequence length="87" mass="10179">MYVIMVYDVNVQRVSKVLHIGRRYLTWVQNSVMEGSLTNAQFKRLKSEIRQVIEEDEDSVLFYTIRSPKDVRREEIGIAKGTPSNFV</sequence>
<evidence type="ECO:0000313" key="10">
    <source>
        <dbReference type="EMBL" id="KPL89581.1"/>
    </source>
</evidence>
<dbReference type="GO" id="GO:0046872">
    <property type="term" value="F:metal ion binding"/>
    <property type="evidence" value="ECO:0007669"/>
    <property type="project" value="UniProtKB-UniRule"/>
</dbReference>
<evidence type="ECO:0000256" key="9">
    <source>
        <dbReference type="HAMAP-Rule" id="MF_01471"/>
    </source>
</evidence>
<dbReference type="AlphaFoldDB" id="A0A0P6XYA3"/>
<evidence type="ECO:0000256" key="6">
    <source>
        <dbReference type="ARBA" id="ARBA00022801"/>
    </source>
</evidence>
<dbReference type="Gene3D" id="3.30.70.240">
    <property type="match status" value="1"/>
</dbReference>
<evidence type="ECO:0000256" key="5">
    <source>
        <dbReference type="ARBA" id="ARBA00022759"/>
    </source>
</evidence>
<dbReference type="RefSeq" id="WP_054494196.1">
    <property type="nucleotide sequence ID" value="NZ_BBZA01000278.1"/>
</dbReference>